<gene>
    <name evidence="1" type="ORF">QAD02_009892</name>
</gene>
<name>A0ACC2NAL0_9HYME</name>
<keyword evidence="2" id="KW-1185">Reference proteome</keyword>
<protein>
    <submittedName>
        <fullName evidence="1">Uncharacterized protein</fullName>
    </submittedName>
</protein>
<proteinExistence type="predicted"/>
<organism evidence="1 2">
    <name type="scientific">Eretmocerus hayati</name>
    <dbReference type="NCBI Taxonomy" id="131215"/>
    <lineage>
        <taxon>Eukaryota</taxon>
        <taxon>Metazoa</taxon>
        <taxon>Ecdysozoa</taxon>
        <taxon>Arthropoda</taxon>
        <taxon>Hexapoda</taxon>
        <taxon>Insecta</taxon>
        <taxon>Pterygota</taxon>
        <taxon>Neoptera</taxon>
        <taxon>Endopterygota</taxon>
        <taxon>Hymenoptera</taxon>
        <taxon>Apocrita</taxon>
        <taxon>Proctotrupomorpha</taxon>
        <taxon>Chalcidoidea</taxon>
        <taxon>Aphelinidae</taxon>
        <taxon>Aphelininae</taxon>
        <taxon>Eretmocerus</taxon>
    </lineage>
</organism>
<dbReference type="Proteomes" id="UP001239111">
    <property type="component" value="Chromosome 4"/>
</dbReference>
<evidence type="ECO:0000313" key="2">
    <source>
        <dbReference type="Proteomes" id="UP001239111"/>
    </source>
</evidence>
<sequence>MSSSTMDNSDDGEDEIGGNETIDVDVMDFVLEQAPVCKYTKQKHRGHKPKKATTFTIEQVHTFVTKAEEPEHLLAKAIFVVSLSGCLRRVESTYLLLGNVTKLDNGTFLITIPL</sequence>
<comment type="caution">
    <text evidence="1">The sequence shown here is derived from an EMBL/GenBank/DDBJ whole genome shotgun (WGS) entry which is preliminary data.</text>
</comment>
<dbReference type="EMBL" id="CM056744">
    <property type="protein sequence ID" value="KAJ8668229.1"/>
    <property type="molecule type" value="Genomic_DNA"/>
</dbReference>
<reference evidence="1" key="1">
    <citation type="submission" date="2023-04" db="EMBL/GenBank/DDBJ databases">
        <title>A chromosome-level genome assembly of the parasitoid wasp Eretmocerus hayati.</title>
        <authorList>
            <person name="Zhong Y."/>
            <person name="Liu S."/>
            <person name="Liu Y."/>
        </authorList>
    </citation>
    <scope>NUCLEOTIDE SEQUENCE</scope>
    <source>
        <strain evidence="1">ZJU_SS_LIU_2023</strain>
    </source>
</reference>
<evidence type="ECO:0000313" key="1">
    <source>
        <dbReference type="EMBL" id="KAJ8668229.1"/>
    </source>
</evidence>
<accession>A0ACC2NAL0</accession>